<dbReference type="Proteomes" id="UP000807469">
    <property type="component" value="Unassembled WGS sequence"/>
</dbReference>
<gene>
    <name evidence="2" type="ORF">BDN70DRAFT_940010</name>
</gene>
<feature type="transmembrane region" description="Helical" evidence="1">
    <location>
        <begin position="56"/>
        <end position="76"/>
    </location>
</feature>
<dbReference type="AlphaFoldDB" id="A0A9P5YK75"/>
<comment type="caution">
    <text evidence="2">The sequence shown here is derived from an EMBL/GenBank/DDBJ whole genome shotgun (WGS) entry which is preliminary data.</text>
</comment>
<sequence length="203" mass="22757">MPSPPRTHCPYCILVHPRPIHHPPPCAIRWQHECIEESPGSGAADNGRSEYASSVVVAPTSPFLLAIIAVTFRLLFRWSWLSSMAAGRPSPPSVLVVLHRRWSFVRDRRSRCYVVRGYLSWPHIFLRHSPLVMADRPSLLLGRRCCPAVVVARPSSYTVLLARCPHPSSVVPVRGFAYPIPTVRPSILIVVGGPLRRWWHASA</sequence>
<proteinExistence type="predicted"/>
<keyword evidence="3" id="KW-1185">Reference proteome</keyword>
<keyword evidence="1" id="KW-0812">Transmembrane</keyword>
<reference evidence="2" key="1">
    <citation type="submission" date="2020-11" db="EMBL/GenBank/DDBJ databases">
        <authorList>
            <consortium name="DOE Joint Genome Institute"/>
            <person name="Ahrendt S."/>
            <person name="Riley R."/>
            <person name="Andreopoulos W."/>
            <person name="Labutti K."/>
            <person name="Pangilinan J."/>
            <person name="Ruiz-Duenas F.J."/>
            <person name="Barrasa J.M."/>
            <person name="Sanchez-Garcia M."/>
            <person name="Camarero S."/>
            <person name="Miyauchi S."/>
            <person name="Serrano A."/>
            <person name="Linde D."/>
            <person name="Babiker R."/>
            <person name="Drula E."/>
            <person name="Ayuso-Fernandez I."/>
            <person name="Pacheco R."/>
            <person name="Padilla G."/>
            <person name="Ferreira P."/>
            <person name="Barriuso J."/>
            <person name="Kellner H."/>
            <person name="Castanera R."/>
            <person name="Alfaro M."/>
            <person name="Ramirez L."/>
            <person name="Pisabarro A.G."/>
            <person name="Kuo A."/>
            <person name="Tritt A."/>
            <person name="Lipzen A."/>
            <person name="He G."/>
            <person name="Yan M."/>
            <person name="Ng V."/>
            <person name="Cullen D."/>
            <person name="Martin F."/>
            <person name="Rosso M.-N."/>
            <person name="Henrissat B."/>
            <person name="Hibbett D."/>
            <person name="Martinez A.T."/>
            <person name="Grigoriev I.V."/>
        </authorList>
    </citation>
    <scope>NUCLEOTIDE SEQUENCE</scope>
    <source>
        <strain evidence="2">CIRM-BRFM 674</strain>
    </source>
</reference>
<evidence type="ECO:0000313" key="3">
    <source>
        <dbReference type="Proteomes" id="UP000807469"/>
    </source>
</evidence>
<evidence type="ECO:0000256" key="1">
    <source>
        <dbReference type="SAM" id="Phobius"/>
    </source>
</evidence>
<keyword evidence="1" id="KW-1133">Transmembrane helix</keyword>
<evidence type="ECO:0000313" key="2">
    <source>
        <dbReference type="EMBL" id="KAF9470145.1"/>
    </source>
</evidence>
<organism evidence="2 3">
    <name type="scientific">Pholiota conissans</name>
    <dbReference type="NCBI Taxonomy" id="109636"/>
    <lineage>
        <taxon>Eukaryota</taxon>
        <taxon>Fungi</taxon>
        <taxon>Dikarya</taxon>
        <taxon>Basidiomycota</taxon>
        <taxon>Agaricomycotina</taxon>
        <taxon>Agaricomycetes</taxon>
        <taxon>Agaricomycetidae</taxon>
        <taxon>Agaricales</taxon>
        <taxon>Agaricineae</taxon>
        <taxon>Strophariaceae</taxon>
        <taxon>Pholiota</taxon>
    </lineage>
</organism>
<keyword evidence="1" id="KW-0472">Membrane</keyword>
<accession>A0A9P5YK75</accession>
<protein>
    <submittedName>
        <fullName evidence="2">Uncharacterized protein</fullName>
    </submittedName>
</protein>
<name>A0A9P5YK75_9AGAR</name>
<dbReference type="EMBL" id="MU156242">
    <property type="protein sequence ID" value="KAF9470145.1"/>
    <property type="molecule type" value="Genomic_DNA"/>
</dbReference>